<dbReference type="InterPro" id="IPR004629">
    <property type="entry name" value="WecG_TagA_CpsF"/>
</dbReference>
<dbReference type="NCBIfam" id="TIGR00696">
    <property type="entry name" value="wecG_tagA_cpsF"/>
    <property type="match status" value="1"/>
</dbReference>
<keyword evidence="1 4" id="KW-0328">Glycosyltransferase</keyword>
<dbReference type="PANTHER" id="PTHR34136:SF1">
    <property type="entry name" value="UDP-N-ACETYL-D-MANNOSAMINURONIC ACID TRANSFERASE"/>
    <property type="match status" value="1"/>
</dbReference>
<protein>
    <submittedName>
        <fullName evidence="4">N-acetylmannosaminyltransferase</fullName>
        <ecNumber evidence="4">2.4.1.187</ecNumber>
    </submittedName>
</protein>
<evidence type="ECO:0000313" key="4">
    <source>
        <dbReference type="EMBL" id="EOR95049.1"/>
    </source>
</evidence>
<sequence length="194" mass="22579">MPFVRWIRMINRQSCDRIAAPDTILKLAEHAKKTDYTFYLYGGAPDVCVKMKEFLCEKFPHIKIVGHYSPPFRELSEAEDEAIVNEINRLAPDIVCVGLGTPKQDYWIDEHLYKINGSVLIASGATFDFFGGRIKMAPDFIRKSGFEWVHRLLGKDFKRLWKRYTIMYVIFLYNFLLQKSGLVKYNLSSVKHSD</sequence>
<dbReference type="CDD" id="cd06533">
    <property type="entry name" value="Glyco_transf_WecG_TagA"/>
    <property type="match status" value="1"/>
</dbReference>
<keyword evidence="3" id="KW-1133">Transmembrane helix</keyword>
<gene>
    <name evidence="4" type="ORF">ADIARSV_1749</name>
</gene>
<dbReference type="AlphaFoldDB" id="R9H1F3"/>
<keyword evidence="3" id="KW-0472">Membrane</keyword>
<comment type="caution">
    <text evidence="4">The sequence shown here is derived from an EMBL/GenBank/DDBJ whole genome shotgun (WGS) entry which is preliminary data.</text>
</comment>
<name>R9H1F3_9SPHI</name>
<keyword evidence="3" id="KW-0812">Transmembrane</keyword>
<keyword evidence="5" id="KW-1185">Reference proteome</keyword>
<dbReference type="Pfam" id="PF03808">
    <property type="entry name" value="Glyco_tran_WecG"/>
    <property type="match status" value="1"/>
</dbReference>
<dbReference type="eggNOG" id="COG1922">
    <property type="taxonomic scope" value="Bacteria"/>
</dbReference>
<reference evidence="4 5" key="1">
    <citation type="journal article" date="2013" name="Genome Announc.">
        <title>Draft Genome Sequence of Arcticibacter svalbardensis Strain MN12-7T, a Member of the Family Sphingobacteriaceae Isolated from an Arctic Soil Sample.</title>
        <authorList>
            <person name="Shivaji S."/>
            <person name="Ara S."/>
            <person name="Prasad S."/>
            <person name="Manasa B.P."/>
            <person name="Begum Z."/>
            <person name="Singh A."/>
            <person name="Kumar Pinnaka A."/>
        </authorList>
    </citation>
    <scope>NUCLEOTIDE SEQUENCE [LARGE SCALE GENOMIC DNA]</scope>
    <source>
        <strain evidence="4 5">MN12-7</strain>
    </source>
</reference>
<organism evidence="4 5">
    <name type="scientific">Arcticibacter svalbardensis MN12-7</name>
    <dbReference type="NCBI Taxonomy" id="1150600"/>
    <lineage>
        <taxon>Bacteria</taxon>
        <taxon>Pseudomonadati</taxon>
        <taxon>Bacteroidota</taxon>
        <taxon>Sphingobacteriia</taxon>
        <taxon>Sphingobacteriales</taxon>
        <taxon>Sphingobacteriaceae</taxon>
        <taxon>Arcticibacter</taxon>
    </lineage>
</organism>
<dbReference type="PANTHER" id="PTHR34136">
    <property type="match status" value="1"/>
</dbReference>
<dbReference type="Proteomes" id="UP000014174">
    <property type="component" value="Unassembled WGS sequence"/>
</dbReference>
<evidence type="ECO:0000256" key="3">
    <source>
        <dbReference type="SAM" id="Phobius"/>
    </source>
</evidence>
<accession>R9H1F3</accession>
<feature type="transmembrane region" description="Helical" evidence="3">
    <location>
        <begin position="160"/>
        <end position="177"/>
    </location>
</feature>
<dbReference type="GO" id="GO:0047244">
    <property type="term" value="F:N-acetylglucosaminyldiphosphoundecaprenol N-acetyl-beta-D-mannosaminyltransferase activity"/>
    <property type="evidence" value="ECO:0007669"/>
    <property type="project" value="UniProtKB-EC"/>
</dbReference>
<dbReference type="STRING" id="1150600.ADIARSV_1749"/>
<evidence type="ECO:0000256" key="2">
    <source>
        <dbReference type="ARBA" id="ARBA00022679"/>
    </source>
</evidence>
<evidence type="ECO:0000256" key="1">
    <source>
        <dbReference type="ARBA" id="ARBA00022676"/>
    </source>
</evidence>
<keyword evidence="2 4" id="KW-0808">Transferase</keyword>
<proteinExistence type="predicted"/>
<evidence type="ECO:0000313" key="5">
    <source>
        <dbReference type="Proteomes" id="UP000014174"/>
    </source>
</evidence>
<dbReference type="EMBL" id="AQPN01000068">
    <property type="protein sequence ID" value="EOR95049.1"/>
    <property type="molecule type" value="Genomic_DNA"/>
</dbReference>
<dbReference type="EC" id="2.4.1.187" evidence="4"/>